<evidence type="ECO:0000256" key="9">
    <source>
        <dbReference type="RuleBase" id="RU003945"/>
    </source>
</evidence>
<dbReference type="GO" id="GO:0005886">
    <property type="term" value="C:plasma membrane"/>
    <property type="evidence" value="ECO:0007669"/>
    <property type="project" value="UniProtKB-SubCell"/>
</dbReference>
<evidence type="ECO:0000256" key="2">
    <source>
        <dbReference type="ARBA" id="ARBA00022448"/>
    </source>
</evidence>
<dbReference type="InterPro" id="IPR028055">
    <property type="entry name" value="YidC/Oxa/ALB_C"/>
</dbReference>
<evidence type="ECO:0000256" key="10">
    <source>
        <dbReference type="SAM" id="Phobius"/>
    </source>
</evidence>
<dbReference type="STRING" id="1802701.A3A33_00660"/>
<keyword evidence="7 10" id="KW-0472">Membrane</keyword>
<dbReference type="PANTHER" id="PTHR12428">
    <property type="entry name" value="OXA1"/>
    <property type="match status" value="1"/>
</dbReference>
<dbReference type="CDD" id="cd20070">
    <property type="entry name" value="5TM_YidC_Alb3"/>
    <property type="match status" value="1"/>
</dbReference>
<evidence type="ECO:0000256" key="5">
    <source>
        <dbReference type="ARBA" id="ARBA00022927"/>
    </source>
</evidence>
<keyword evidence="5" id="KW-0653">Protein transport</keyword>
<feature type="transmembrane region" description="Helical" evidence="10">
    <location>
        <begin position="29"/>
        <end position="49"/>
    </location>
</feature>
<evidence type="ECO:0000256" key="4">
    <source>
        <dbReference type="ARBA" id="ARBA00022692"/>
    </source>
</evidence>
<evidence type="ECO:0000256" key="6">
    <source>
        <dbReference type="ARBA" id="ARBA00022989"/>
    </source>
</evidence>
<accession>A0A1F8GWY2</accession>
<evidence type="ECO:0000256" key="7">
    <source>
        <dbReference type="ARBA" id="ARBA00023136"/>
    </source>
</evidence>
<evidence type="ECO:0000256" key="1">
    <source>
        <dbReference type="ARBA" id="ARBA00004651"/>
    </source>
</evidence>
<reference evidence="12 13" key="1">
    <citation type="journal article" date="2016" name="Nat. Commun.">
        <title>Thousands of microbial genomes shed light on interconnected biogeochemical processes in an aquifer system.</title>
        <authorList>
            <person name="Anantharaman K."/>
            <person name="Brown C.T."/>
            <person name="Hug L.A."/>
            <person name="Sharon I."/>
            <person name="Castelle C.J."/>
            <person name="Probst A.J."/>
            <person name="Thomas B.C."/>
            <person name="Singh A."/>
            <person name="Wilkins M.J."/>
            <person name="Karaoz U."/>
            <person name="Brodie E.L."/>
            <person name="Williams K.H."/>
            <person name="Hubbard S.S."/>
            <person name="Banfield J.F."/>
        </authorList>
    </citation>
    <scope>NUCLEOTIDE SEQUENCE [LARGE SCALE GENOMIC DNA]</scope>
</reference>
<feature type="transmembrane region" description="Helical" evidence="10">
    <location>
        <begin position="191"/>
        <end position="215"/>
    </location>
</feature>
<comment type="caution">
    <text evidence="12">The sequence shown here is derived from an EMBL/GenBank/DDBJ whole genome shotgun (WGS) entry which is preliminary data.</text>
</comment>
<dbReference type="GO" id="GO:0015031">
    <property type="term" value="P:protein transport"/>
    <property type="evidence" value="ECO:0007669"/>
    <property type="project" value="UniProtKB-KW"/>
</dbReference>
<proteinExistence type="inferred from homology"/>
<comment type="subcellular location">
    <subcellularLocation>
        <location evidence="1">Cell membrane</location>
        <topology evidence="1">Multi-pass membrane protein</topology>
    </subcellularLocation>
    <subcellularLocation>
        <location evidence="9">Membrane</location>
        <topology evidence="9">Multi-pass membrane protein</topology>
    </subcellularLocation>
</comment>
<keyword evidence="8" id="KW-0143">Chaperone</keyword>
<comment type="similarity">
    <text evidence="9">Belongs to the OXA1/ALB3/YidC family.</text>
</comment>
<dbReference type="NCBIfam" id="TIGR03592">
    <property type="entry name" value="yidC_oxa1_cterm"/>
    <property type="match status" value="1"/>
</dbReference>
<dbReference type="GO" id="GO:0032977">
    <property type="term" value="F:membrane insertase activity"/>
    <property type="evidence" value="ECO:0007669"/>
    <property type="project" value="InterPro"/>
</dbReference>
<keyword evidence="2" id="KW-0813">Transport</keyword>
<dbReference type="InterPro" id="IPR047196">
    <property type="entry name" value="YidC_ALB_C"/>
</dbReference>
<evidence type="ECO:0000256" key="8">
    <source>
        <dbReference type="ARBA" id="ARBA00023186"/>
    </source>
</evidence>
<evidence type="ECO:0000313" key="12">
    <source>
        <dbReference type="EMBL" id="OGN29791.1"/>
    </source>
</evidence>
<dbReference type="Pfam" id="PF02096">
    <property type="entry name" value="60KD_IMP"/>
    <property type="match status" value="1"/>
</dbReference>
<evidence type="ECO:0000259" key="11">
    <source>
        <dbReference type="Pfam" id="PF02096"/>
    </source>
</evidence>
<protein>
    <recommendedName>
        <fullName evidence="11">Membrane insertase YidC/Oxa/ALB C-terminal domain-containing protein</fullName>
    </recommendedName>
</protein>
<keyword evidence="4 9" id="KW-0812">Transmembrane</keyword>
<evidence type="ECO:0000313" key="13">
    <source>
        <dbReference type="Proteomes" id="UP000179047"/>
    </source>
</evidence>
<feature type="transmembrane region" description="Helical" evidence="10">
    <location>
        <begin position="139"/>
        <end position="161"/>
    </location>
</feature>
<gene>
    <name evidence="12" type="ORF">A3A33_00660</name>
</gene>
<sequence length="232" mass="26495">MTYLFHEIFYRPLFNLLIGLYNHLPNHDLGLAIIVLTLIIRLIFFPLSVKAQVSQRKIAQLQPKLQELQAKHKGDKQKFAQESMALYKEYKVNPFSGCLPILIQLPVIFALYQVFIAGFKEGSLTELYPFVHNPGTIHTVSFGFLDLAHAMPVMAIIAGALQFAQAYNAMKLQSVPGAPENPALKMSRQMVYFFPIMIVFISWKLPAGLVLYWIVTTAFSLLEQLYIKRKFQ</sequence>
<feature type="transmembrane region" description="Helical" evidence="10">
    <location>
        <begin position="98"/>
        <end position="119"/>
    </location>
</feature>
<dbReference type="AlphaFoldDB" id="A0A1F8GWY2"/>
<dbReference type="GO" id="GO:0051205">
    <property type="term" value="P:protein insertion into membrane"/>
    <property type="evidence" value="ECO:0007669"/>
    <property type="project" value="TreeGrafter"/>
</dbReference>
<dbReference type="PANTHER" id="PTHR12428:SF65">
    <property type="entry name" value="CYTOCHROME C OXIDASE ASSEMBLY PROTEIN COX18, MITOCHONDRIAL"/>
    <property type="match status" value="1"/>
</dbReference>
<keyword evidence="3" id="KW-1003">Cell membrane</keyword>
<keyword evidence="6 10" id="KW-1133">Transmembrane helix</keyword>
<dbReference type="Proteomes" id="UP000179047">
    <property type="component" value="Unassembled WGS sequence"/>
</dbReference>
<name>A0A1F8GWY2_9BACT</name>
<feature type="domain" description="Membrane insertase YidC/Oxa/ALB C-terminal" evidence="11">
    <location>
        <begin position="30"/>
        <end position="229"/>
    </location>
</feature>
<dbReference type="EMBL" id="MGKP01000002">
    <property type="protein sequence ID" value="OGN29791.1"/>
    <property type="molecule type" value="Genomic_DNA"/>
</dbReference>
<dbReference type="InterPro" id="IPR001708">
    <property type="entry name" value="YidC/ALB3/OXA1/COX18"/>
</dbReference>
<organism evidence="12 13">
    <name type="scientific">Candidatus Yanofskybacteria bacterium RIFCSPLOWO2_01_FULL_49_25</name>
    <dbReference type="NCBI Taxonomy" id="1802701"/>
    <lineage>
        <taxon>Bacteria</taxon>
        <taxon>Candidatus Yanofskyibacteriota</taxon>
    </lineage>
</organism>
<evidence type="ECO:0000256" key="3">
    <source>
        <dbReference type="ARBA" id="ARBA00022475"/>
    </source>
</evidence>